<feature type="transmembrane region" description="Helical" evidence="22">
    <location>
        <begin position="400"/>
        <end position="422"/>
    </location>
</feature>
<protein>
    <recommendedName>
        <fullName evidence="19">Neutral amino acid transporter 9</fullName>
    </recommendedName>
    <alternativeName>
        <fullName evidence="20">Solute carrier family 38 member 9</fullName>
    </alternativeName>
</protein>
<reference evidence="24" key="1">
    <citation type="journal article" date="2020" name="Nat. Ecol. Evol.">
        <title>Deeply conserved synteny resolves early events in vertebrate evolution.</title>
        <authorList>
            <person name="Simakov O."/>
            <person name="Marletaz F."/>
            <person name="Yue J.X."/>
            <person name="O'Connell B."/>
            <person name="Jenkins J."/>
            <person name="Brandt A."/>
            <person name="Calef R."/>
            <person name="Tung C.H."/>
            <person name="Huang T.K."/>
            <person name="Schmutz J."/>
            <person name="Satoh N."/>
            <person name="Yu J.K."/>
            <person name="Putnam N.H."/>
            <person name="Green R.E."/>
            <person name="Rokhsar D.S."/>
        </authorList>
    </citation>
    <scope>NUCLEOTIDE SEQUENCE [LARGE SCALE GENOMIC DNA]</scope>
    <source>
        <strain evidence="24">S238N-H82</strain>
    </source>
</reference>
<feature type="transmembrane region" description="Helical" evidence="22">
    <location>
        <begin position="543"/>
        <end position="566"/>
    </location>
</feature>
<accession>A0A9J7MD87</accession>
<keyword evidence="4 22" id="KW-0812">Transmembrane</keyword>
<evidence type="ECO:0000256" key="15">
    <source>
        <dbReference type="ARBA" id="ARBA00036878"/>
    </source>
</evidence>
<keyword evidence="24" id="KW-1185">Reference proteome</keyword>
<evidence type="ECO:0000256" key="7">
    <source>
        <dbReference type="ARBA" id="ARBA00022970"/>
    </source>
</evidence>
<feature type="region of interest" description="Disordered" evidence="21">
    <location>
        <begin position="1"/>
        <end position="83"/>
    </location>
</feature>
<feature type="compositionally biased region" description="Polar residues" evidence="21">
    <location>
        <begin position="24"/>
        <end position="34"/>
    </location>
</feature>
<comment type="catalytic activity">
    <reaction evidence="15">
        <text>L-glutamine(out) = L-glutamine(in)</text>
        <dbReference type="Rhea" id="RHEA:73419"/>
        <dbReference type="ChEBI" id="CHEBI:58359"/>
    </reaction>
</comment>
<feature type="domain" description="Amino acid transporter transmembrane" evidence="23">
    <location>
        <begin position="134"/>
        <end position="247"/>
    </location>
</feature>
<feature type="transmembrane region" description="Helical" evidence="22">
    <location>
        <begin position="434"/>
        <end position="456"/>
    </location>
</feature>
<dbReference type="PANTHER" id="PTHR22950">
    <property type="entry name" value="AMINO ACID TRANSPORTER"/>
    <property type="match status" value="1"/>
</dbReference>
<organism evidence="24 25">
    <name type="scientific">Branchiostoma floridae</name>
    <name type="common">Florida lancelet</name>
    <name type="synonym">Amphioxus</name>
    <dbReference type="NCBI Taxonomy" id="7739"/>
    <lineage>
        <taxon>Eukaryota</taxon>
        <taxon>Metazoa</taxon>
        <taxon>Chordata</taxon>
        <taxon>Cephalochordata</taxon>
        <taxon>Leptocardii</taxon>
        <taxon>Amphioxiformes</taxon>
        <taxon>Branchiostomatidae</taxon>
        <taxon>Branchiostoma</taxon>
    </lineage>
</organism>
<keyword evidence="8 22" id="KW-1133">Transmembrane helix</keyword>
<dbReference type="PANTHER" id="PTHR22950:SF244">
    <property type="entry name" value="NEUTRAL AMINO ACID TRANSPORTER 9"/>
    <property type="match status" value="1"/>
</dbReference>
<feature type="transmembrane region" description="Helical" evidence="22">
    <location>
        <begin position="359"/>
        <end position="380"/>
    </location>
</feature>
<dbReference type="GO" id="GO:0005765">
    <property type="term" value="C:lysosomal membrane"/>
    <property type="evidence" value="ECO:0000318"/>
    <property type="project" value="GO_Central"/>
</dbReference>
<evidence type="ECO:0000259" key="23">
    <source>
        <dbReference type="Pfam" id="PF01490"/>
    </source>
</evidence>
<keyword evidence="10 22" id="KW-0472">Membrane</keyword>
<evidence type="ECO:0000256" key="8">
    <source>
        <dbReference type="ARBA" id="ARBA00022989"/>
    </source>
</evidence>
<keyword evidence="9" id="KW-0915">Sodium</keyword>
<keyword evidence="11" id="KW-1015">Disulfide bond</keyword>
<evidence type="ECO:0000256" key="11">
    <source>
        <dbReference type="ARBA" id="ARBA00023157"/>
    </source>
</evidence>
<comment type="catalytic activity">
    <reaction evidence="14">
        <text>L-asparagine(out) = L-asparagine(in)</text>
        <dbReference type="Rhea" id="RHEA:73423"/>
        <dbReference type="ChEBI" id="CHEBI:58048"/>
    </reaction>
</comment>
<feature type="transmembrane region" description="Helical" evidence="22">
    <location>
        <begin position="213"/>
        <end position="232"/>
    </location>
</feature>
<evidence type="ECO:0000256" key="22">
    <source>
        <dbReference type="SAM" id="Phobius"/>
    </source>
</evidence>
<keyword evidence="12" id="KW-0325">Glycoprotein</keyword>
<evidence type="ECO:0000313" key="25">
    <source>
        <dbReference type="RefSeq" id="XP_035698768.1"/>
    </source>
</evidence>
<evidence type="ECO:0000256" key="2">
    <source>
        <dbReference type="ARBA" id="ARBA00004155"/>
    </source>
</evidence>
<gene>
    <name evidence="25" type="primary">LOC118431634</name>
</gene>
<feature type="transmembrane region" description="Helical" evidence="22">
    <location>
        <begin position="133"/>
        <end position="155"/>
    </location>
</feature>
<dbReference type="InterPro" id="IPR013057">
    <property type="entry name" value="AA_transpt_TM"/>
</dbReference>
<evidence type="ECO:0000256" key="9">
    <source>
        <dbReference type="ARBA" id="ARBA00023053"/>
    </source>
</evidence>
<evidence type="ECO:0000256" key="6">
    <source>
        <dbReference type="ARBA" id="ARBA00022753"/>
    </source>
</evidence>
<feature type="transmembrane region" description="Helical" evidence="22">
    <location>
        <begin position="476"/>
        <end position="500"/>
    </location>
</feature>
<evidence type="ECO:0000256" key="18">
    <source>
        <dbReference type="ARBA" id="ARBA00038442"/>
    </source>
</evidence>
<evidence type="ECO:0000256" key="20">
    <source>
        <dbReference type="ARBA" id="ARBA00042870"/>
    </source>
</evidence>
<dbReference type="GO" id="GO:0031902">
    <property type="term" value="C:late endosome membrane"/>
    <property type="evidence" value="ECO:0007669"/>
    <property type="project" value="UniProtKB-SubCell"/>
</dbReference>
<keyword evidence="5" id="KW-0479">Metal-binding</keyword>
<sequence length="603" mass="67675">MAAAGQDNNFRDGKNEINGDFSGNGANNAGSIQDVSLLDEENDMEPLASPGQSPNKGDDKSRSRSRKPFHYPANRRQSEELDSHSTLATYNRYRYYSRLAPPDDHRMRIPDHIVPASLFYPAMFVDRSQKQGSLITIFSIWNTMMGTSLLSMPWALGKAGFVLGLVIMVVMAGLTLYTCYRVIKSVEGVDQEGEVLEFSDVCRHYLGRWGEGCSVFFSLSALMGAMIVYWVLMTNFLYNVVSFAYENIHASGNETSASTEGENTHQILYCQSLRPPMRGVLSYGLIINMYFSTTVLCPLNSSHTPHTGNMSGMFQVPTPDDTFHHVWERVKTVPFFLIILVFPLLNFKSPTFFTKFNALGTMSVVYLLVFVSVKAAQWGIHLDFSHTGKDVDVTEASEYFPILTGTLALAFFIHNAAVSICRNQKHPENNGRDLSIAYVCVMVTYVVVGAVFYASFPKDKSCIEDNLLNNFSNTDTLAFVARVFLLFQMWTVFPLLFYIFRLQFMHTLFGTTYPSLVHVVVLNLLLVGVCVIFARFLPHIGTIIRFSGAFCGLAYIFTLPCLVYLVRLKQTGRLTWPIAAVHGFIILLGLANFVGQFFFLNKT</sequence>
<evidence type="ECO:0000313" key="24">
    <source>
        <dbReference type="Proteomes" id="UP000001554"/>
    </source>
</evidence>
<comment type="catalytic activity">
    <reaction evidence="17">
        <text>L-tyrosine(in) = L-tyrosine(out)</text>
        <dbReference type="Rhea" id="RHEA:68572"/>
        <dbReference type="ChEBI" id="CHEBI:58315"/>
    </reaction>
</comment>
<feature type="domain" description="Amino acid transporter transmembrane" evidence="23">
    <location>
        <begin position="328"/>
        <end position="593"/>
    </location>
</feature>
<dbReference type="Pfam" id="PF01490">
    <property type="entry name" value="Aa_trans"/>
    <property type="match status" value="2"/>
</dbReference>
<dbReference type="AlphaFoldDB" id="A0A9J7MD87"/>
<feature type="transmembrane region" description="Helical" evidence="22">
    <location>
        <begin position="512"/>
        <end position="537"/>
    </location>
</feature>
<feature type="transmembrane region" description="Helical" evidence="22">
    <location>
        <begin position="161"/>
        <end position="180"/>
    </location>
</feature>
<evidence type="ECO:0000256" key="12">
    <source>
        <dbReference type="ARBA" id="ARBA00023180"/>
    </source>
</evidence>
<dbReference type="RefSeq" id="XP_035698768.1">
    <property type="nucleotide sequence ID" value="XM_035842875.1"/>
</dbReference>
<dbReference type="OMA" id="HWFTPTE"/>
<name>A0A9J7MD87_BRAFL</name>
<reference evidence="25" key="2">
    <citation type="submission" date="2025-08" db="UniProtKB">
        <authorList>
            <consortium name="RefSeq"/>
        </authorList>
    </citation>
    <scope>IDENTIFICATION</scope>
    <source>
        <strain evidence="25">S238N-H82</strain>
        <tissue evidence="25">Testes</tissue>
    </source>
</reference>
<dbReference type="Proteomes" id="UP000001554">
    <property type="component" value="Chromosome 15"/>
</dbReference>
<feature type="transmembrane region" description="Helical" evidence="22">
    <location>
        <begin position="578"/>
        <end position="599"/>
    </location>
</feature>
<evidence type="ECO:0000256" key="21">
    <source>
        <dbReference type="SAM" id="MobiDB-lite"/>
    </source>
</evidence>
<evidence type="ECO:0000256" key="13">
    <source>
        <dbReference type="ARBA" id="ARBA00023228"/>
    </source>
</evidence>
<evidence type="ECO:0000256" key="10">
    <source>
        <dbReference type="ARBA" id="ARBA00023136"/>
    </source>
</evidence>
<feature type="transmembrane region" description="Helical" evidence="22">
    <location>
        <begin position="330"/>
        <end position="347"/>
    </location>
</feature>
<keyword evidence="6" id="KW-0967">Endosome</keyword>
<keyword evidence="13" id="KW-0458">Lysosome</keyword>
<dbReference type="OrthoDB" id="294730at2759"/>
<comment type="similarity">
    <text evidence="18">Belongs to the amino acid/polyamine transporter 2 family. SLC38A9 subfamily.</text>
</comment>
<evidence type="ECO:0000256" key="5">
    <source>
        <dbReference type="ARBA" id="ARBA00022723"/>
    </source>
</evidence>
<evidence type="ECO:0000256" key="14">
    <source>
        <dbReference type="ARBA" id="ARBA00036663"/>
    </source>
</evidence>
<keyword evidence="7" id="KW-0029">Amino-acid transport</keyword>
<dbReference type="GeneID" id="118431634"/>
<evidence type="ECO:0000256" key="16">
    <source>
        <dbReference type="ARBA" id="ARBA00036887"/>
    </source>
</evidence>
<dbReference type="GO" id="GO:0015179">
    <property type="term" value="F:L-amino acid transmembrane transporter activity"/>
    <property type="evidence" value="ECO:0000318"/>
    <property type="project" value="GO_Central"/>
</dbReference>
<evidence type="ECO:0000256" key="4">
    <source>
        <dbReference type="ARBA" id="ARBA00022692"/>
    </source>
</evidence>
<comment type="subcellular location">
    <subcellularLocation>
        <location evidence="1">Late endosome membrane</location>
        <topology evidence="1">Multi-pass membrane protein</topology>
    </subcellularLocation>
    <subcellularLocation>
        <location evidence="2">Lysosome membrane</location>
        <topology evidence="2">Multi-pass membrane protein</topology>
    </subcellularLocation>
</comment>
<keyword evidence="3" id="KW-0813">Transport</keyword>
<dbReference type="KEGG" id="bfo:118431634"/>
<dbReference type="GO" id="GO:0046872">
    <property type="term" value="F:metal ion binding"/>
    <property type="evidence" value="ECO:0007669"/>
    <property type="project" value="UniProtKB-KW"/>
</dbReference>
<evidence type="ECO:0000256" key="17">
    <source>
        <dbReference type="ARBA" id="ARBA00036984"/>
    </source>
</evidence>
<evidence type="ECO:0000256" key="1">
    <source>
        <dbReference type="ARBA" id="ARBA00004107"/>
    </source>
</evidence>
<comment type="catalytic activity">
    <reaction evidence="16">
        <text>L-leucine(in) = L-leucine(out)</text>
        <dbReference type="Rhea" id="RHEA:73011"/>
        <dbReference type="ChEBI" id="CHEBI:57427"/>
    </reaction>
</comment>
<evidence type="ECO:0000256" key="19">
    <source>
        <dbReference type="ARBA" id="ARBA00040233"/>
    </source>
</evidence>
<proteinExistence type="inferred from homology"/>
<dbReference type="GO" id="GO:0003333">
    <property type="term" value="P:amino acid transmembrane transport"/>
    <property type="evidence" value="ECO:0000318"/>
    <property type="project" value="GO_Central"/>
</dbReference>
<evidence type="ECO:0000256" key="3">
    <source>
        <dbReference type="ARBA" id="ARBA00022448"/>
    </source>
</evidence>